<feature type="domain" description="PAS" evidence="7">
    <location>
        <begin position="113"/>
        <end position="166"/>
    </location>
</feature>
<accession>A0ABQ4K6T1</accession>
<organism evidence="8 9">
    <name type="scientific">Siminovitchia fordii</name>
    <dbReference type="NCBI Taxonomy" id="254759"/>
    <lineage>
        <taxon>Bacteria</taxon>
        <taxon>Bacillati</taxon>
        <taxon>Bacillota</taxon>
        <taxon>Bacilli</taxon>
        <taxon>Bacillales</taxon>
        <taxon>Bacillaceae</taxon>
        <taxon>Siminovitchia</taxon>
    </lineage>
</organism>
<dbReference type="InterPro" id="IPR025943">
    <property type="entry name" value="Sigma_54_int_dom_ATP-bd_2"/>
</dbReference>
<dbReference type="SMART" id="SM00091">
    <property type="entry name" value="PAS"/>
    <property type="match status" value="1"/>
</dbReference>
<evidence type="ECO:0000256" key="5">
    <source>
        <dbReference type="ARBA" id="ARBA00023163"/>
    </source>
</evidence>
<dbReference type="PROSITE" id="PS50045">
    <property type="entry name" value="SIGMA54_INTERACT_4"/>
    <property type="match status" value="1"/>
</dbReference>
<dbReference type="PROSITE" id="PS00676">
    <property type="entry name" value="SIGMA54_INTERACT_2"/>
    <property type="match status" value="1"/>
</dbReference>
<dbReference type="Proteomes" id="UP000680279">
    <property type="component" value="Unassembled WGS sequence"/>
</dbReference>
<dbReference type="NCBIfam" id="TIGR00229">
    <property type="entry name" value="sensory_box"/>
    <property type="match status" value="1"/>
</dbReference>
<evidence type="ECO:0000256" key="2">
    <source>
        <dbReference type="ARBA" id="ARBA00022840"/>
    </source>
</evidence>
<dbReference type="InterPro" id="IPR002197">
    <property type="entry name" value="HTH_Fis"/>
</dbReference>
<gene>
    <name evidence="8" type="ORF">J1TS3_25700</name>
</gene>
<sequence length="571" mass="64707">MAVYTPMTLLVIGHQEDMVNKVKKWDEKGFFSMVGVLDPLFDQAQKEIPFFHSAEPFIEQEIDIILMAVKEEAYRKETEKLKRKNRLTIGPETFWILEKMARQIDEIQSLTEEQKFFQTILMHSHEGVQFVDSDGIIRYINPSFSRITNVTPEERLGKHIEEVSPNGSLNKAFKTRAPVFGYKSSSVGSNVETVANAAPIFVEGKFIGAVATFQDVTEIKYLTEKLMEHEQDQSRINQQSGNGYQAKYSFGHIIGESEGIKEALHMAKKAARTRSTVLITGESGTGKELFAHAIHAESKFNDKPFVTVNCAAIPEDLLESELFGYEKGAFTHAVKQKLGKIELADGGTLFLDEIGEMSPSLQVKLLRVLQYKEFERIGGLRKINVEFRIIAATNANLEKLVSEGKFREDLYYRINVIRLEVPPLRQRKQDIPLLVQKLMDKIAQRIGFHPMQVTSKGMSILSEHGWPGNIRELENVLERLMNESPSSVIPDDLVKKHAQKMLRSSTKKETDTPLVSASSASLLSLKDIEKEYIQRTLEHFGRSLEGKKKAAHSLGISISTLYNKIRDYQLE</sequence>
<evidence type="ECO:0000259" key="6">
    <source>
        <dbReference type="PROSITE" id="PS50045"/>
    </source>
</evidence>
<dbReference type="SUPFAM" id="SSF46689">
    <property type="entry name" value="Homeodomain-like"/>
    <property type="match status" value="1"/>
</dbReference>
<dbReference type="Pfam" id="PF00158">
    <property type="entry name" value="Sigma54_activat"/>
    <property type="match status" value="1"/>
</dbReference>
<evidence type="ECO:0000256" key="4">
    <source>
        <dbReference type="ARBA" id="ARBA00023125"/>
    </source>
</evidence>
<keyword evidence="9" id="KW-1185">Reference proteome</keyword>
<feature type="domain" description="Sigma-54 factor interaction" evidence="6">
    <location>
        <begin position="253"/>
        <end position="482"/>
    </location>
</feature>
<dbReference type="InterPro" id="IPR003593">
    <property type="entry name" value="AAA+_ATPase"/>
</dbReference>
<dbReference type="Pfam" id="PF00989">
    <property type="entry name" value="PAS"/>
    <property type="match status" value="1"/>
</dbReference>
<dbReference type="CDD" id="cd00130">
    <property type="entry name" value="PAS"/>
    <property type="match status" value="1"/>
</dbReference>
<keyword evidence="3" id="KW-0805">Transcription regulation</keyword>
<reference evidence="8 9" key="1">
    <citation type="submission" date="2021-03" db="EMBL/GenBank/DDBJ databases">
        <title>Antimicrobial resistance genes in bacteria isolated from Japanese honey, and their potential for conferring macrolide and lincosamide resistance in the American foulbrood pathogen Paenibacillus larvae.</title>
        <authorList>
            <person name="Okamoto M."/>
            <person name="Kumagai M."/>
            <person name="Kanamori H."/>
            <person name="Takamatsu D."/>
        </authorList>
    </citation>
    <scope>NUCLEOTIDE SEQUENCE [LARGE SCALE GENOMIC DNA]</scope>
    <source>
        <strain evidence="8 9">J1TS3</strain>
    </source>
</reference>
<dbReference type="InterPro" id="IPR025662">
    <property type="entry name" value="Sigma_54_int_dom_ATP-bd_1"/>
</dbReference>
<dbReference type="Gene3D" id="1.10.10.60">
    <property type="entry name" value="Homeodomain-like"/>
    <property type="match status" value="1"/>
</dbReference>
<dbReference type="InterPro" id="IPR013767">
    <property type="entry name" value="PAS_fold"/>
</dbReference>
<evidence type="ECO:0000256" key="1">
    <source>
        <dbReference type="ARBA" id="ARBA00022741"/>
    </source>
</evidence>
<dbReference type="SMART" id="SM00382">
    <property type="entry name" value="AAA"/>
    <property type="match status" value="1"/>
</dbReference>
<dbReference type="InterPro" id="IPR027417">
    <property type="entry name" value="P-loop_NTPase"/>
</dbReference>
<dbReference type="PROSITE" id="PS00688">
    <property type="entry name" value="SIGMA54_INTERACT_3"/>
    <property type="match status" value="1"/>
</dbReference>
<keyword evidence="2" id="KW-0067">ATP-binding</keyword>
<dbReference type="InterPro" id="IPR002078">
    <property type="entry name" value="Sigma_54_int"/>
</dbReference>
<dbReference type="SUPFAM" id="SSF52540">
    <property type="entry name" value="P-loop containing nucleoside triphosphate hydrolases"/>
    <property type="match status" value="1"/>
</dbReference>
<dbReference type="PROSITE" id="PS50112">
    <property type="entry name" value="PAS"/>
    <property type="match status" value="1"/>
</dbReference>
<evidence type="ECO:0000313" key="9">
    <source>
        <dbReference type="Proteomes" id="UP000680279"/>
    </source>
</evidence>
<dbReference type="RefSeq" id="WP_018707773.1">
    <property type="nucleotide sequence ID" value="NZ_BOQT01000009.1"/>
</dbReference>
<keyword evidence="4" id="KW-0238">DNA-binding</keyword>
<comment type="caution">
    <text evidence="8">The sequence shown here is derived from an EMBL/GenBank/DDBJ whole genome shotgun (WGS) entry which is preliminary data.</text>
</comment>
<evidence type="ECO:0000256" key="3">
    <source>
        <dbReference type="ARBA" id="ARBA00023015"/>
    </source>
</evidence>
<dbReference type="Pfam" id="PF25601">
    <property type="entry name" value="AAA_lid_14"/>
    <property type="match status" value="1"/>
</dbReference>
<dbReference type="InterPro" id="IPR000014">
    <property type="entry name" value="PAS"/>
</dbReference>
<evidence type="ECO:0000313" key="8">
    <source>
        <dbReference type="EMBL" id="GIN21436.1"/>
    </source>
</evidence>
<dbReference type="CDD" id="cd00009">
    <property type="entry name" value="AAA"/>
    <property type="match status" value="1"/>
</dbReference>
<proteinExistence type="predicted"/>
<dbReference type="Gene3D" id="1.10.8.60">
    <property type="match status" value="1"/>
</dbReference>
<dbReference type="InterPro" id="IPR025944">
    <property type="entry name" value="Sigma_54_int_dom_CS"/>
</dbReference>
<keyword evidence="1" id="KW-0547">Nucleotide-binding</keyword>
<keyword evidence="5" id="KW-0804">Transcription</keyword>
<dbReference type="Gene3D" id="3.30.450.20">
    <property type="entry name" value="PAS domain"/>
    <property type="match status" value="1"/>
</dbReference>
<name>A0ABQ4K6T1_9BACI</name>
<protein>
    <submittedName>
        <fullName evidence="8">Uncharacterized protein</fullName>
    </submittedName>
</protein>
<dbReference type="PANTHER" id="PTHR32071">
    <property type="entry name" value="TRANSCRIPTIONAL REGULATORY PROTEIN"/>
    <property type="match status" value="1"/>
</dbReference>
<dbReference type="InterPro" id="IPR035965">
    <property type="entry name" value="PAS-like_dom_sf"/>
</dbReference>
<dbReference type="InterPro" id="IPR009057">
    <property type="entry name" value="Homeodomain-like_sf"/>
</dbReference>
<dbReference type="SUPFAM" id="SSF55785">
    <property type="entry name" value="PYP-like sensor domain (PAS domain)"/>
    <property type="match status" value="1"/>
</dbReference>
<evidence type="ECO:0000259" key="7">
    <source>
        <dbReference type="PROSITE" id="PS50112"/>
    </source>
</evidence>
<dbReference type="Gene3D" id="3.40.50.300">
    <property type="entry name" value="P-loop containing nucleotide triphosphate hydrolases"/>
    <property type="match status" value="1"/>
</dbReference>
<dbReference type="EMBL" id="BOQT01000009">
    <property type="protein sequence ID" value="GIN21436.1"/>
    <property type="molecule type" value="Genomic_DNA"/>
</dbReference>
<dbReference type="InterPro" id="IPR058031">
    <property type="entry name" value="AAA_lid_NorR"/>
</dbReference>
<dbReference type="PROSITE" id="PS00675">
    <property type="entry name" value="SIGMA54_INTERACT_1"/>
    <property type="match status" value="1"/>
</dbReference>
<dbReference type="Pfam" id="PF02954">
    <property type="entry name" value="HTH_8"/>
    <property type="match status" value="1"/>
</dbReference>